<proteinExistence type="predicted"/>
<evidence type="ECO:0000313" key="2">
    <source>
        <dbReference type="EMBL" id="ODP37389.1"/>
    </source>
</evidence>
<dbReference type="EMBL" id="MDDS01000031">
    <property type="protein sequence ID" value="ODP37389.1"/>
    <property type="molecule type" value="Genomic_DNA"/>
</dbReference>
<name>A0A1E3LUH7_9SPHN</name>
<dbReference type="STRING" id="1888892.BFL28_18105"/>
<reference evidence="2 3" key="1">
    <citation type="submission" date="2016-08" db="EMBL/GenBank/DDBJ databases">
        <title>Draft genome of the agarase producing Sphingomonas sp. MCT13.</title>
        <authorList>
            <person name="D'Andrea M.M."/>
            <person name="Rossolini G.M."/>
            <person name="Thaller M.C."/>
        </authorList>
    </citation>
    <scope>NUCLEOTIDE SEQUENCE [LARGE SCALE GENOMIC DNA]</scope>
    <source>
        <strain evidence="2 3">MCT13</strain>
    </source>
</reference>
<comment type="caution">
    <text evidence="2">The sequence shown here is derived from an EMBL/GenBank/DDBJ whole genome shotgun (WGS) entry which is preliminary data.</text>
</comment>
<feature type="domain" description="Dihydroneopterin aldolase/epimerase" evidence="1">
    <location>
        <begin position="6"/>
        <end position="115"/>
    </location>
</feature>
<sequence>MNEYAILLDGLEVSIGLGIHDHERAAPQRVSLNVAMTCRYDMPPADRIDAVVDYDYLREGILALAAGRHIELQETLCDAIAALALAGDERVQEVRVRSMKLDVYPDARVGCEVVRRREAP</sequence>
<dbReference type="InterPro" id="IPR006157">
    <property type="entry name" value="FolB_dom"/>
</dbReference>
<dbReference type="GO" id="GO:0006760">
    <property type="term" value="P:folic acid-containing compound metabolic process"/>
    <property type="evidence" value="ECO:0007669"/>
    <property type="project" value="InterPro"/>
</dbReference>
<dbReference type="AlphaFoldDB" id="A0A1E3LUH7"/>
<dbReference type="SUPFAM" id="SSF55620">
    <property type="entry name" value="Tetrahydrobiopterin biosynthesis enzymes-like"/>
    <property type="match status" value="1"/>
</dbReference>
<protein>
    <submittedName>
        <fullName evidence="2">Dihydroneopterin aldolase</fullName>
    </submittedName>
</protein>
<dbReference type="GO" id="GO:0004150">
    <property type="term" value="F:dihydroneopterin aldolase activity"/>
    <property type="evidence" value="ECO:0007669"/>
    <property type="project" value="InterPro"/>
</dbReference>
<keyword evidence="3" id="KW-1185">Reference proteome</keyword>
<gene>
    <name evidence="2" type="ORF">BFL28_18105</name>
</gene>
<dbReference type="Pfam" id="PF02152">
    <property type="entry name" value="FolB"/>
    <property type="match status" value="1"/>
</dbReference>
<dbReference type="OrthoDB" id="7594733at2"/>
<accession>A0A1E3LUH7</accession>
<organism evidence="2 3">
    <name type="scientific">Sphingomonas turrisvirgatae</name>
    <dbReference type="NCBI Taxonomy" id="1888892"/>
    <lineage>
        <taxon>Bacteria</taxon>
        <taxon>Pseudomonadati</taxon>
        <taxon>Pseudomonadota</taxon>
        <taxon>Alphaproteobacteria</taxon>
        <taxon>Sphingomonadales</taxon>
        <taxon>Sphingomonadaceae</taxon>
        <taxon>Sphingomonas</taxon>
    </lineage>
</organism>
<dbReference type="Proteomes" id="UP000094487">
    <property type="component" value="Unassembled WGS sequence"/>
</dbReference>
<dbReference type="InterPro" id="IPR043133">
    <property type="entry name" value="GTP-CH-I_C/QueF"/>
</dbReference>
<dbReference type="RefSeq" id="WP_069320838.1">
    <property type="nucleotide sequence ID" value="NZ_MDDS01000031.1"/>
</dbReference>
<evidence type="ECO:0000259" key="1">
    <source>
        <dbReference type="SMART" id="SM00905"/>
    </source>
</evidence>
<dbReference type="Gene3D" id="3.30.1130.10">
    <property type="match status" value="1"/>
</dbReference>
<dbReference type="SMART" id="SM00905">
    <property type="entry name" value="FolB"/>
    <property type="match status" value="1"/>
</dbReference>
<evidence type="ECO:0000313" key="3">
    <source>
        <dbReference type="Proteomes" id="UP000094487"/>
    </source>
</evidence>